<name>A0A6P4ZSA2_BRABE</name>
<sequence>MANREHGEWNHPARYQWGAADIYTAGHESSSFRPENRHRSKWAQARQHPVARKDDNAYGSRKDGRKKHSQQCIGPGFYIPRYKRASYPEAVLYPNDDPHPAKRPIYDDFRHPKHVPKPARWEEILEEFDRLWKLSRSYQLKEFRKKADPSRPVSEQNFNKQTDLKYKIPSPRRTRSCPVSPQKARKRAFKPWIP</sequence>
<dbReference type="GeneID" id="109485083"/>
<feature type="compositionally biased region" description="Basic residues" evidence="1">
    <location>
        <begin position="183"/>
        <end position="194"/>
    </location>
</feature>
<organism evidence="2 3">
    <name type="scientific">Branchiostoma belcheri</name>
    <name type="common">Amphioxus</name>
    <dbReference type="NCBI Taxonomy" id="7741"/>
    <lineage>
        <taxon>Eukaryota</taxon>
        <taxon>Metazoa</taxon>
        <taxon>Chordata</taxon>
        <taxon>Cephalochordata</taxon>
        <taxon>Leptocardii</taxon>
        <taxon>Amphioxiformes</taxon>
        <taxon>Branchiostomatidae</taxon>
        <taxon>Branchiostoma</taxon>
    </lineage>
</organism>
<dbReference type="AlphaFoldDB" id="A0A6P4ZSA2"/>
<dbReference type="Proteomes" id="UP000515135">
    <property type="component" value="Unplaced"/>
</dbReference>
<reference evidence="3" key="1">
    <citation type="submission" date="2025-08" db="UniProtKB">
        <authorList>
            <consortium name="RefSeq"/>
        </authorList>
    </citation>
    <scope>IDENTIFICATION</scope>
    <source>
        <tissue evidence="3">Gonad</tissue>
    </source>
</reference>
<protein>
    <submittedName>
        <fullName evidence="3">Uncharacterized protein LOC109485083</fullName>
    </submittedName>
</protein>
<gene>
    <name evidence="3" type="primary">LOC109485083</name>
</gene>
<proteinExistence type="predicted"/>
<feature type="region of interest" description="Disordered" evidence="1">
    <location>
        <begin position="28"/>
        <end position="73"/>
    </location>
</feature>
<evidence type="ECO:0000313" key="2">
    <source>
        <dbReference type="Proteomes" id="UP000515135"/>
    </source>
</evidence>
<evidence type="ECO:0000256" key="1">
    <source>
        <dbReference type="SAM" id="MobiDB-lite"/>
    </source>
</evidence>
<feature type="compositionally biased region" description="Basic and acidic residues" evidence="1">
    <location>
        <begin position="51"/>
        <end position="62"/>
    </location>
</feature>
<keyword evidence="2" id="KW-1185">Reference proteome</keyword>
<feature type="region of interest" description="Disordered" evidence="1">
    <location>
        <begin position="143"/>
        <end position="194"/>
    </location>
</feature>
<evidence type="ECO:0000313" key="3">
    <source>
        <dbReference type="RefSeq" id="XP_019644075.1"/>
    </source>
</evidence>
<dbReference type="RefSeq" id="XP_019644075.1">
    <property type="nucleotide sequence ID" value="XM_019788516.1"/>
</dbReference>
<dbReference type="KEGG" id="bbel:109485083"/>
<dbReference type="OrthoDB" id="9970921at2759"/>
<accession>A0A6P4ZSA2</accession>